<dbReference type="AlphaFoldDB" id="A0A2P1BNG2"/>
<organism evidence="1">
    <name type="scientific">Klebsiella pneumoniae</name>
    <dbReference type="NCBI Taxonomy" id="573"/>
    <lineage>
        <taxon>Bacteria</taxon>
        <taxon>Pseudomonadati</taxon>
        <taxon>Pseudomonadota</taxon>
        <taxon>Gammaproteobacteria</taxon>
        <taxon>Enterobacterales</taxon>
        <taxon>Enterobacteriaceae</taxon>
        <taxon>Klebsiella/Raoultella group</taxon>
        <taxon>Klebsiella</taxon>
        <taxon>Klebsiella pneumoniae complex</taxon>
    </lineage>
</organism>
<keyword evidence="1" id="KW-0614">Plasmid</keyword>
<name>A0A2P1BNG2_KLEPN</name>
<accession>A0A2P1BNG2</accession>
<sequence length="184" mass="19477">MPRACALANWSAPSGNVRLDEHGDHWLHLVGKGGKPGGLAAARVYGAGPILGTASTASQPGTVESENALVGSLGKTVMPASPALTFGACCEDSLRKPLRPLRPIIRSPPKSCAVPRLIDASQSCQPCVGPGAQLTAVRDNLRHASIATTSMYLHGDELERAGRCGRLWRSSRQARSRLNFHHTE</sequence>
<proteinExistence type="predicted"/>
<protein>
    <submittedName>
        <fullName evidence="1">Uncharacterized protein</fullName>
    </submittedName>
</protein>
<geneLocation type="plasmid" evidence="1">
    <name>pUJ-1KPC</name>
</geneLocation>
<reference evidence="1" key="1">
    <citation type="submission" date="2017-12" db="EMBL/GenBank/DDBJ databases">
        <title>Insights into the successfully spreading KPC-encoding IncII plasmids.</title>
        <authorList>
            <person name="Brandt C."/>
            <person name="Pletz M.W."/>
            <person name="Makarewicz O."/>
        </authorList>
    </citation>
    <scope>NUCLEOTIDE SEQUENCE</scope>
    <source>
        <strain evidence="1">UR15381</strain>
        <plasmid evidence="1">pUJ-1KPC</plasmid>
    </source>
</reference>
<evidence type="ECO:0000313" key="1">
    <source>
        <dbReference type="EMBL" id="AVI43218.1"/>
    </source>
</evidence>
<dbReference type="EMBL" id="MG700548">
    <property type="protein sequence ID" value="AVI43218.1"/>
    <property type="molecule type" value="Genomic_DNA"/>
</dbReference>